<dbReference type="Proteomes" id="UP000185678">
    <property type="component" value="Unassembled WGS sequence"/>
</dbReference>
<name>A0A1N7MPH9_9PROT</name>
<dbReference type="PANTHER" id="PTHR33221:SF15">
    <property type="entry name" value="HTH-TYPE TRANSCRIPTIONAL REGULATOR YWGB-RELATED"/>
    <property type="match status" value="1"/>
</dbReference>
<dbReference type="InterPro" id="IPR036388">
    <property type="entry name" value="WH-like_DNA-bd_sf"/>
</dbReference>
<evidence type="ECO:0000313" key="2">
    <source>
        <dbReference type="Proteomes" id="UP000185678"/>
    </source>
</evidence>
<dbReference type="STRING" id="80876.SAMN05421779_104258"/>
<sequence length="154" mass="16091">MSKNCRFAFAVHVAAVLALTPDQPCTSDWLAGSVNTNPVVIRRILSTLAKAGLVRSVRGSQGGAMLSRPPEAITLLEISRAVDDDEPVALHPQTPNPDCPVGASIVPVLREVITRADAARAAVLDQTRLSDVVAAIHRAGNCEAGPGGVPLFLL</sequence>
<proteinExistence type="predicted"/>
<dbReference type="AlphaFoldDB" id="A0A1N7MPH9"/>
<reference evidence="1 2" key="1">
    <citation type="submission" date="2017-01" db="EMBL/GenBank/DDBJ databases">
        <authorList>
            <person name="Mah S.A."/>
            <person name="Swanson W.J."/>
            <person name="Moy G.W."/>
            <person name="Vacquier V.D."/>
        </authorList>
    </citation>
    <scope>NUCLEOTIDE SEQUENCE [LARGE SCALE GENOMIC DNA]</scope>
    <source>
        <strain evidence="1 2">DSM 11589</strain>
    </source>
</reference>
<dbReference type="GO" id="GO:0005829">
    <property type="term" value="C:cytosol"/>
    <property type="evidence" value="ECO:0007669"/>
    <property type="project" value="TreeGrafter"/>
</dbReference>
<dbReference type="SUPFAM" id="SSF46785">
    <property type="entry name" value="Winged helix' DNA-binding domain"/>
    <property type="match status" value="1"/>
</dbReference>
<keyword evidence="2" id="KW-1185">Reference proteome</keyword>
<dbReference type="GO" id="GO:0003700">
    <property type="term" value="F:DNA-binding transcription factor activity"/>
    <property type="evidence" value="ECO:0007669"/>
    <property type="project" value="TreeGrafter"/>
</dbReference>
<dbReference type="PANTHER" id="PTHR33221">
    <property type="entry name" value="WINGED HELIX-TURN-HELIX TRANSCRIPTIONAL REGULATOR, RRF2 FAMILY"/>
    <property type="match status" value="1"/>
</dbReference>
<dbReference type="InterPro" id="IPR036390">
    <property type="entry name" value="WH_DNA-bd_sf"/>
</dbReference>
<accession>A0A1N7MPH9</accession>
<dbReference type="OrthoDB" id="9800506at2"/>
<gene>
    <name evidence="1" type="ORF">SAMN05421779_104258</name>
</gene>
<dbReference type="Gene3D" id="1.10.10.10">
    <property type="entry name" value="Winged helix-like DNA-binding domain superfamily/Winged helix DNA-binding domain"/>
    <property type="match status" value="1"/>
</dbReference>
<dbReference type="Pfam" id="PF02082">
    <property type="entry name" value="Rrf2"/>
    <property type="match status" value="1"/>
</dbReference>
<dbReference type="EMBL" id="FTOA01000004">
    <property type="protein sequence ID" value="SIS87952.1"/>
    <property type="molecule type" value="Genomic_DNA"/>
</dbReference>
<dbReference type="InterPro" id="IPR000944">
    <property type="entry name" value="Tscrpt_reg_Rrf2"/>
</dbReference>
<organism evidence="1 2">
    <name type="scientific">Insolitispirillum peregrinum</name>
    <dbReference type="NCBI Taxonomy" id="80876"/>
    <lineage>
        <taxon>Bacteria</taxon>
        <taxon>Pseudomonadati</taxon>
        <taxon>Pseudomonadota</taxon>
        <taxon>Alphaproteobacteria</taxon>
        <taxon>Rhodospirillales</taxon>
        <taxon>Novispirillaceae</taxon>
        <taxon>Insolitispirillum</taxon>
    </lineage>
</organism>
<dbReference type="PROSITE" id="PS51197">
    <property type="entry name" value="HTH_RRF2_2"/>
    <property type="match status" value="1"/>
</dbReference>
<dbReference type="RefSeq" id="WP_076400694.1">
    <property type="nucleotide sequence ID" value="NZ_FTOA01000004.1"/>
</dbReference>
<protein>
    <submittedName>
        <fullName evidence="1">Transcriptional regulator, BadM/Rrf2 family</fullName>
    </submittedName>
</protein>
<evidence type="ECO:0000313" key="1">
    <source>
        <dbReference type="EMBL" id="SIS87952.1"/>
    </source>
</evidence>